<accession>A0A0C1MYP8</accession>
<keyword evidence="1" id="KW-0812">Transmembrane</keyword>
<evidence type="ECO:0000256" key="1">
    <source>
        <dbReference type="SAM" id="Phobius"/>
    </source>
</evidence>
<feature type="transmembrane region" description="Helical" evidence="1">
    <location>
        <begin position="21"/>
        <end position="40"/>
    </location>
</feature>
<evidence type="ECO:0000313" key="3">
    <source>
        <dbReference type="EMBL" id="KIE05051.1"/>
    </source>
</evidence>
<dbReference type="Pfam" id="PF05170">
    <property type="entry name" value="AsmA"/>
    <property type="match status" value="2"/>
</dbReference>
<dbReference type="GO" id="GO:0090313">
    <property type="term" value="P:regulation of protein targeting to membrane"/>
    <property type="evidence" value="ECO:0007669"/>
    <property type="project" value="TreeGrafter"/>
</dbReference>
<gene>
    <name evidence="3" type="ORF">NF27_EY01470</name>
</gene>
<evidence type="ECO:0000259" key="2">
    <source>
        <dbReference type="Pfam" id="PF05170"/>
    </source>
</evidence>
<feature type="domain" description="AsmA" evidence="2">
    <location>
        <begin position="16"/>
        <end position="354"/>
    </location>
</feature>
<dbReference type="InterPro" id="IPR052894">
    <property type="entry name" value="AsmA-related"/>
</dbReference>
<reference evidence="3 4" key="1">
    <citation type="submission" date="2014-11" db="EMBL/GenBank/DDBJ databases">
        <title>A Rickettsiales Symbiont of Amoebae With Ancient Features.</title>
        <authorList>
            <person name="Schulz F."/>
            <person name="Martijn J."/>
            <person name="Wascher F."/>
            <person name="Kostanjsek R."/>
            <person name="Ettema T.J."/>
            <person name="Horn M."/>
        </authorList>
    </citation>
    <scope>NUCLEOTIDE SEQUENCE [LARGE SCALE GENOMIC DNA]</scope>
    <source>
        <strain evidence="3 4">UWC36</strain>
    </source>
</reference>
<evidence type="ECO:0000313" key="4">
    <source>
        <dbReference type="Proteomes" id="UP000031258"/>
    </source>
</evidence>
<organism evidence="3 4">
    <name type="scientific">Candidatus Jidaibacter acanthamoebae</name>
    <dbReference type="NCBI Taxonomy" id="86105"/>
    <lineage>
        <taxon>Bacteria</taxon>
        <taxon>Pseudomonadati</taxon>
        <taxon>Pseudomonadota</taxon>
        <taxon>Alphaproteobacteria</taxon>
        <taxon>Rickettsiales</taxon>
        <taxon>Candidatus Midichloriaceae</taxon>
        <taxon>Candidatus Jidaibacter</taxon>
    </lineage>
</organism>
<dbReference type="STRING" id="86105.NF27_EY01470"/>
<comment type="caution">
    <text evidence="3">The sequence shown here is derived from an EMBL/GenBank/DDBJ whole genome shotgun (WGS) entry which is preliminary data.</text>
</comment>
<dbReference type="InterPro" id="IPR007844">
    <property type="entry name" value="AsmA"/>
</dbReference>
<feature type="domain" description="AsmA" evidence="2">
    <location>
        <begin position="597"/>
        <end position="859"/>
    </location>
</feature>
<dbReference type="PANTHER" id="PTHR30441:SF4">
    <property type="entry name" value="PROTEIN ASMA"/>
    <property type="match status" value="1"/>
</dbReference>
<dbReference type="Proteomes" id="UP000031258">
    <property type="component" value="Unassembled WGS sequence"/>
</dbReference>
<dbReference type="AlphaFoldDB" id="A0A0C1MYP8"/>
<protein>
    <recommendedName>
        <fullName evidence="2">AsmA domain-containing protein</fullName>
    </recommendedName>
</protein>
<sequence>MTISTFQGLILKTLASKIIKFLLIIFIVLGVLEFATYFIAFNQYKEVVEKISKEQFNLKVKINGDIRYRLFPLPHIELEKVEIATNQDDLLAKVSKANLYLGMLSLPNSLEQAKFKKLHLNNGEFNLTNILENFKENKLNEKLGLNSFIITNSSIDVLSSTKDKVEKGVLERLNLKLSKDGWFSKNIKLESNFEINHKPLNFTATFDAVDAQGSSDQAMVRLYDKTGEISFAGKLENLISEPKLAGNITAKVTDVEKFSQHFSSSQYIKTLLSKENLSITGEVEASKKYLNIKKLTINSNNIKNIIINSKTEFYPNIESNINVTADNINLDNFALWENKDTATSVKLQEMVYGLLSYFNTEIFNTIDLFFNLKINSLTVNSEFISNLIFDFDSFAGDISLNTFEFKLPGSSGLNLKGIITNNTIRPKFIGDLEFVSNDFPKFLGWLNIDKNNDKLYSFKKFIIKSQAELIPNNFKLVDIKAALDNLLFVGSLSARNGDKEKVSLYTGLRFNKVDGDYFNLDKMLRDLVTKFYISDYDKTGDVYSKNTDDYKWLRKFSGNVNFDITVDEFTLNKYKYNNFDFSLGISPNLLALNKIAAKSEFADFDGRINLSLPSFKPTINLNFNFDSLDTKFLNYVLPSQASLRETLVLHFRNQEKESRSTFSDKKEEDAIVSGFNFFSANNHEGSIELKASKFINDKFNASDVEFLSTLNNGLIIIDKLNAKVFDGQASIRGNVAVLSPVPSVSFSLALYNVNPGKLMESFTGVNNMSGYLSASGSVSSSGMNMPSLVSNMQGSVELLAKKVGIKGFDVGQLVNIPELATPINDKLKRLDYYAKYGESLFDKVKGRIKINNGIASFEDFTLENNRVGGAFAAKYDIYNNVINSIVRFSFIPINRPTPIEFQFTSKGAMSNLTTTRDLAKLTEYVNIRSRSIGNIAADAAEEYNQLDKESVLRKRLK</sequence>
<keyword evidence="1" id="KW-0472">Membrane</keyword>
<name>A0A0C1MYP8_9RICK</name>
<dbReference type="GO" id="GO:0005886">
    <property type="term" value="C:plasma membrane"/>
    <property type="evidence" value="ECO:0007669"/>
    <property type="project" value="TreeGrafter"/>
</dbReference>
<proteinExistence type="predicted"/>
<dbReference type="EMBL" id="JSWE01000124">
    <property type="protein sequence ID" value="KIE05051.1"/>
    <property type="molecule type" value="Genomic_DNA"/>
</dbReference>
<dbReference type="PANTHER" id="PTHR30441">
    <property type="entry name" value="DUF748 DOMAIN-CONTAINING PROTEIN"/>
    <property type="match status" value="1"/>
</dbReference>
<keyword evidence="4" id="KW-1185">Reference proteome</keyword>
<keyword evidence="1" id="KW-1133">Transmembrane helix</keyword>